<name>A0AAQ3UJ74_PASNO</name>
<evidence type="ECO:0000256" key="1">
    <source>
        <dbReference type="SAM" id="MobiDB-lite"/>
    </source>
</evidence>
<dbReference type="AlphaFoldDB" id="A0AAQ3UJ74"/>
<feature type="compositionally biased region" description="Polar residues" evidence="1">
    <location>
        <begin position="83"/>
        <end position="94"/>
    </location>
</feature>
<feature type="compositionally biased region" description="Low complexity" evidence="1">
    <location>
        <begin position="96"/>
        <end position="105"/>
    </location>
</feature>
<feature type="compositionally biased region" description="Basic and acidic residues" evidence="1">
    <location>
        <begin position="11"/>
        <end position="22"/>
    </location>
</feature>
<protein>
    <submittedName>
        <fullName evidence="2">Uncharacterized protein</fullName>
    </submittedName>
</protein>
<proteinExistence type="predicted"/>
<evidence type="ECO:0000313" key="2">
    <source>
        <dbReference type="EMBL" id="WVZ90977.1"/>
    </source>
</evidence>
<dbReference type="Proteomes" id="UP001341281">
    <property type="component" value="Chromosome 08"/>
</dbReference>
<evidence type="ECO:0000313" key="3">
    <source>
        <dbReference type="Proteomes" id="UP001341281"/>
    </source>
</evidence>
<accession>A0AAQ3UJ74</accession>
<feature type="region of interest" description="Disordered" evidence="1">
    <location>
        <begin position="1"/>
        <end position="158"/>
    </location>
</feature>
<organism evidence="2 3">
    <name type="scientific">Paspalum notatum var. saurae</name>
    <dbReference type="NCBI Taxonomy" id="547442"/>
    <lineage>
        <taxon>Eukaryota</taxon>
        <taxon>Viridiplantae</taxon>
        <taxon>Streptophyta</taxon>
        <taxon>Embryophyta</taxon>
        <taxon>Tracheophyta</taxon>
        <taxon>Spermatophyta</taxon>
        <taxon>Magnoliopsida</taxon>
        <taxon>Liliopsida</taxon>
        <taxon>Poales</taxon>
        <taxon>Poaceae</taxon>
        <taxon>PACMAD clade</taxon>
        <taxon>Panicoideae</taxon>
        <taxon>Andropogonodae</taxon>
        <taxon>Paspaleae</taxon>
        <taxon>Paspalinae</taxon>
        <taxon>Paspalum</taxon>
    </lineage>
</organism>
<sequence>MPARPSPIDRPCGEDGRRERRPLVRMGAGRGGDGDASAVAGSAWRRCSATAAPSTSAAAPAAGLTMPARRSAGVGDRAAATRAGSSDSCATARQSGAVARQSGAVARRRRGRGGVGGATARRGEAALREVTGARQRPSSLRPTASGVRPPPSPSDLNRFKAAPAAASVRLPPPWIWVREESGTCGSGKGGGEARSAGERPAPACGDVLPSIRAAGVVRAGAGDGARLSWRRPWARPRAGSRAPPGRRAVWGQREGYRLAFADSTQLISGEACSRTAHAVSHSPRRNKTMFTRLMVKNKLVEEPINEMQHLTHPRL</sequence>
<gene>
    <name evidence="2" type="ORF">U9M48_037218</name>
</gene>
<feature type="compositionally biased region" description="Low complexity" evidence="1">
    <location>
        <begin position="35"/>
        <end position="62"/>
    </location>
</feature>
<reference evidence="2 3" key="1">
    <citation type="submission" date="2024-02" db="EMBL/GenBank/DDBJ databases">
        <title>High-quality chromosome-scale genome assembly of Pensacola bahiagrass (Paspalum notatum Flugge var. saurae).</title>
        <authorList>
            <person name="Vega J.M."/>
            <person name="Podio M."/>
            <person name="Orjuela J."/>
            <person name="Siena L.A."/>
            <person name="Pessino S.C."/>
            <person name="Combes M.C."/>
            <person name="Mariac C."/>
            <person name="Albertini E."/>
            <person name="Pupilli F."/>
            <person name="Ortiz J.P.A."/>
            <person name="Leblanc O."/>
        </authorList>
    </citation>
    <scope>NUCLEOTIDE SEQUENCE [LARGE SCALE GENOMIC DNA]</scope>
    <source>
        <strain evidence="2">R1</strain>
        <tissue evidence="2">Leaf</tissue>
    </source>
</reference>
<dbReference type="EMBL" id="CP144752">
    <property type="protein sequence ID" value="WVZ90977.1"/>
    <property type="molecule type" value="Genomic_DNA"/>
</dbReference>
<keyword evidence="3" id="KW-1185">Reference proteome</keyword>